<dbReference type="Proteomes" id="UP000199494">
    <property type="component" value="Unassembled WGS sequence"/>
</dbReference>
<reference evidence="4 5" key="1">
    <citation type="submission" date="2016-10" db="EMBL/GenBank/DDBJ databases">
        <authorList>
            <person name="de Groot N.N."/>
        </authorList>
    </citation>
    <scope>NUCLEOTIDE SEQUENCE [LARGE SCALE GENOMIC DNA]</scope>
    <source>
        <strain evidence="4 5">CGMCC 4.5506</strain>
    </source>
</reference>
<dbReference type="InterPro" id="IPR041347">
    <property type="entry name" value="MftR_C"/>
</dbReference>
<dbReference type="PROSITE" id="PS50977">
    <property type="entry name" value="HTH_TETR_2"/>
    <property type="match status" value="1"/>
</dbReference>
<evidence type="ECO:0000256" key="2">
    <source>
        <dbReference type="ARBA" id="ARBA00023125"/>
    </source>
</evidence>
<dbReference type="KEGG" id="pmad:BAY61_06030"/>
<dbReference type="InterPro" id="IPR001647">
    <property type="entry name" value="HTH_TetR"/>
</dbReference>
<keyword evidence="3" id="KW-0804">Transcription</keyword>
<evidence type="ECO:0000313" key="4">
    <source>
        <dbReference type="EMBL" id="SDC46598.1"/>
    </source>
</evidence>
<dbReference type="Pfam" id="PF00440">
    <property type="entry name" value="TetR_N"/>
    <property type="match status" value="1"/>
</dbReference>
<accession>A0A222VL10</accession>
<dbReference type="Gene3D" id="1.10.10.60">
    <property type="entry name" value="Homeodomain-like"/>
    <property type="match status" value="1"/>
</dbReference>
<keyword evidence="1" id="KW-0805">Transcription regulation</keyword>
<dbReference type="Pfam" id="PF17754">
    <property type="entry name" value="TetR_C_14"/>
    <property type="match status" value="1"/>
</dbReference>
<keyword evidence="2" id="KW-0238">DNA-binding</keyword>
<dbReference type="AlphaFoldDB" id="A0A222VL10"/>
<dbReference type="RefSeq" id="WP_245865852.1">
    <property type="nucleotide sequence ID" value="NZ_CP016353.1"/>
</dbReference>
<proteinExistence type="predicted"/>
<dbReference type="InterPro" id="IPR023772">
    <property type="entry name" value="DNA-bd_HTH_TetR-type_CS"/>
</dbReference>
<keyword evidence="5" id="KW-1185">Reference proteome</keyword>
<name>A0A222VL10_9PSEU</name>
<dbReference type="NCBIfam" id="TIGR03968">
    <property type="entry name" value="mycofact_TetR"/>
    <property type="match status" value="1"/>
</dbReference>
<sequence length="212" mass="23721">MVTSPPELPVRPGRRRSTSRQQLESVAFELFELHGFDATTVDDIAKGAGIGRRTFFRYFESKNDVVWGAFSEQLDRMRLQFDSRPADEPLMASLRAVVVEFNRVEPEEEPRHRRRMELILRVPALLAHSTLRYGEWRDVVAEFAAGRLGERPESLRPQAIAHAALGVALAGYQHWLGEGGVERVALCDVLDAAFADLAEGFAPPPGEPTREA</sequence>
<evidence type="ECO:0000313" key="5">
    <source>
        <dbReference type="Proteomes" id="UP000199494"/>
    </source>
</evidence>
<dbReference type="SUPFAM" id="SSF46689">
    <property type="entry name" value="Homeodomain-like"/>
    <property type="match status" value="1"/>
</dbReference>
<organism evidence="4 5">
    <name type="scientific">Prauserella marina</name>
    <dbReference type="NCBI Taxonomy" id="530584"/>
    <lineage>
        <taxon>Bacteria</taxon>
        <taxon>Bacillati</taxon>
        <taxon>Actinomycetota</taxon>
        <taxon>Actinomycetes</taxon>
        <taxon>Pseudonocardiales</taxon>
        <taxon>Pseudonocardiaceae</taxon>
        <taxon>Prauserella</taxon>
    </lineage>
</organism>
<dbReference type="EMBL" id="FMZE01000002">
    <property type="protein sequence ID" value="SDC46598.1"/>
    <property type="molecule type" value="Genomic_DNA"/>
</dbReference>
<dbReference type="PANTHER" id="PTHR30055">
    <property type="entry name" value="HTH-TYPE TRANSCRIPTIONAL REGULATOR RUTR"/>
    <property type="match status" value="1"/>
</dbReference>
<dbReference type="InterPro" id="IPR009057">
    <property type="entry name" value="Homeodomain-like_sf"/>
</dbReference>
<dbReference type="InterPro" id="IPR023851">
    <property type="entry name" value="Tscrpt_reg_TetR-type"/>
</dbReference>
<dbReference type="PROSITE" id="PS01081">
    <property type="entry name" value="HTH_TETR_1"/>
    <property type="match status" value="1"/>
</dbReference>
<dbReference type="GO" id="GO:0000976">
    <property type="term" value="F:transcription cis-regulatory region binding"/>
    <property type="evidence" value="ECO:0007669"/>
    <property type="project" value="TreeGrafter"/>
</dbReference>
<dbReference type="STRING" id="530584.SAMN05421630_102214"/>
<gene>
    <name evidence="4" type="ORF">SAMN05421630_102214</name>
</gene>
<dbReference type="Gene3D" id="1.10.357.10">
    <property type="entry name" value="Tetracycline Repressor, domain 2"/>
    <property type="match status" value="1"/>
</dbReference>
<dbReference type="GO" id="GO:0003700">
    <property type="term" value="F:DNA-binding transcription factor activity"/>
    <property type="evidence" value="ECO:0007669"/>
    <property type="project" value="TreeGrafter"/>
</dbReference>
<evidence type="ECO:0000256" key="3">
    <source>
        <dbReference type="ARBA" id="ARBA00023163"/>
    </source>
</evidence>
<dbReference type="InterPro" id="IPR050109">
    <property type="entry name" value="HTH-type_TetR-like_transc_reg"/>
</dbReference>
<protein>
    <submittedName>
        <fullName evidence="4">Mycofactocin system transcriptional regulator</fullName>
    </submittedName>
</protein>
<dbReference type="PRINTS" id="PR00455">
    <property type="entry name" value="HTHTETR"/>
</dbReference>
<evidence type="ECO:0000256" key="1">
    <source>
        <dbReference type="ARBA" id="ARBA00023015"/>
    </source>
</evidence>
<dbReference type="PANTHER" id="PTHR30055:SF238">
    <property type="entry name" value="MYCOFACTOCIN BIOSYNTHESIS TRANSCRIPTIONAL REGULATOR MFTR-RELATED"/>
    <property type="match status" value="1"/>
</dbReference>